<reference evidence="3 4" key="1">
    <citation type="journal article" date="2015" name="Genome Biol. Evol.">
        <title>Phylogenomic analyses indicate that early fungi evolved digesting cell walls of algal ancestors of land plants.</title>
        <authorList>
            <person name="Chang Y."/>
            <person name="Wang S."/>
            <person name="Sekimoto S."/>
            <person name="Aerts A.L."/>
            <person name="Choi C."/>
            <person name="Clum A."/>
            <person name="LaButti K.M."/>
            <person name="Lindquist E.A."/>
            <person name="Yee Ngan C."/>
            <person name="Ohm R.A."/>
            <person name="Salamov A.A."/>
            <person name="Grigoriev I.V."/>
            <person name="Spatafora J.W."/>
            <person name="Berbee M.L."/>
        </authorList>
    </citation>
    <scope>NUCLEOTIDE SEQUENCE [LARGE SCALE GENOMIC DNA]</scope>
    <source>
        <strain evidence="3 4">NRRL 28638</strain>
    </source>
</reference>
<accession>A0A137PEC9</accession>
<proteinExistence type="predicted"/>
<evidence type="ECO:0000313" key="3">
    <source>
        <dbReference type="EMBL" id="KXN73325.1"/>
    </source>
</evidence>
<dbReference type="AlphaFoldDB" id="A0A137PEC9"/>
<feature type="signal peptide" evidence="2">
    <location>
        <begin position="1"/>
        <end position="18"/>
    </location>
</feature>
<evidence type="ECO:0000256" key="1">
    <source>
        <dbReference type="SAM" id="MobiDB-lite"/>
    </source>
</evidence>
<gene>
    <name evidence="3" type="ORF">CONCODRAFT_77451</name>
</gene>
<protein>
    <submittedName>
        <fullName evidence="3">Uncharacterized protein</fullName>
    </submittedName>
</protein>
<sequence length="184" mass="18527">MQLINLTTIVASLALVSAQEHYQNVQQSCQTMGYCTPTNSDPLQCYNCQLDLSIKNQVYNQANGFTQGQAGFIEPQTPPSIVPTQVPQPSQSSDSANPPSASSGSANPSTPTQSGDQPQPTPSSGSAAPGQSSSAPSSGSQPSGSASSSSGNKSSTTTAAGNNASMIGGSLVLGTLSLIASLFI</sequence>
<name>A0A137PEC9_CONC2</name>
<keyword evidence="4" id="KW-1185">Reference proteome</keyword>
<evidence type="ECO:0000313" key="4">
    <source>
        <dbReference type="Proteomes" id="UP000070444"/>
    </source>
</evidence>
<dbReference type="Proteomes" id="UP000070444">
    <property type="component" value="Unassembled WGS sequence"/>
</dbReference>
<dbReference type="STRING" id="796925.A0A137PEC9"/>
<feature type="region of interest" description="Disordered" evidence="1">
    <location>
        <begin position="69"/>
        <end position="164"/>
    </location>
</feature>
<feature type="compositionally biased region" description="Low complexity" evidence="1">
    <location>
        <begin position="122"/>
        <end position="161"/>
    </location>
</feature>
<feature type="chain" id="PRO_5007294824" evidence="2">
    <location>
        <begin position="19"/>
        <end position="184"/>
    </location>
</feature>
<feature type="compositionally biased region" description="Low complexity" evidence="1">
    <location>
        <begin position="87"/>
        <end position="112"/>
    </location>
</feature>
<dbReference type="EMBL" id="KQ964439">
    <property type="protein sequence ID" value="KXN73325.1"/>
    <property type="molecule type" value="Genomic_DNA"/>
</dbReference>
<evidence type="ECO:0000256" key="2">
    <source>
        <dbReference type="SAM" id="SignalP"/>
    </source>
</evidence>
<keyword evidence="2" id="KW-0732">Signal</keyword>
<organism evidence="3 4">
    <name type="scientific">Conidiobolus coronatus (strain ATCC 28846 / CBS 209.66 / NRRL 28638)</name>
    <name type="common">Delacroixia coronata</name>
    <dbReference type="NCBI Taxonomy" id="796925"/>
    <lineage>
        <taxon>Eukaryota</taxon>
        <taxon>Fungi</taxon>
        <taxon>Fungi incertae sedis</taxon>
        <taxon>Zoopagomycota</taxon>
        <taxon>Entomophthoromycotina</taxon>
        <taxon>Entomophthoromycetes</taxon>
        <taxon>Entomophthorales</taxon>
        <taxon>Ancylistaceae</taxon>
        <taxon>Conidiobolus</taxon>
    </lineage>
</organism>